<dbReference type="PANTHER" id="PTHR30085:SF7">
    <property type="entry name" value="AMINO-ACID ABC TRANSPORTER-BINDING PROTEIN YHDW-RELATED"/>
    <property type="match status" value="1"/>
</dbReference>
<dbReference type="InterPro" id="IPR051455">
    <property type="entry name" value="Bact_solute-bind_prot3"/>
</dbReference>
<evidence type="ECO:0000256" key="2">
    <source>
        <dbReference type="ARBA" id="ARBA00022448"/>
    </source>
</evidence>
<organism evidence="6 8">
    <name type="scientific">Photobacterium damsela subsp. piscicida</name>
    <name type="common">Pasteurella piscicida</name>
    <dbReference type="NCBI Taxonomy" id="38294"/>
    <lineage>
        <taxon>Bacteria</taxon>
        <taxon>Pseudomonadati</taxon>
        <taxon>Pseudomonadota</taxon>
        <taxon>Gammaproteobacteria</taxon>
        <taxon>Vibrionales</taxon>
        <taxon>Vibrionaceae</taxon>
        <taxon>Photobacterium</taxon>
    </lineage>
</organism>
<dbReference type="CDD" id="cd13692">
    <property type="entry name" value="PBP2_BztA"/>
    <property type="match status" value="1"/>
</dbReference>
<gene>
    <name evidence="6" type="ORF">IC627_07050</name>
    <name evidence="5" type="ORF">PDPUS_1_01792</name>
</gene>
<accession>A0A1Q9H4Z7</accession>
<dbReference type="EMBL" id="CP061854">
    <property type="protein sequence ID" value="QOD57617.1"/>
    <property type="molecule type" value="Genomic_DNA"/>
</dbReference>
<dbReference type="InterPro" id="IPR001638">
    <property type="entry name" value="Solute-binding_3/MltF_N"/>
</dbReference>
<feature type="domain" description="Solute-binding protein family 3/N-terminal" evidence="4">
    <location>
        <begin position="38"/>
        <end position="267"/>
    </location>
</feature>
<comment type="similarity">
    <text evidence="1">Belongs to the bacterial solute-binding protein 3 family.</text>
</comment>
<dbReference type="Proteomes" id="UP000516656">
    <property type="component" value="Chromosome 1"/>
</dbReference>
<dbReference type="Gene3D" id="3.40.190.10">
    <property type="entry name" value="Periplasmic binding protein-like II"/>
    <property type="match status" value="2"/>
</dbReference>
<dbReference type="PANTHER" id="PTHR30085">
    <property type="entry name" value="AMINO ACID ABC TRANSPORTER PERMEASE"/>
    <property type="match status" value="1"/>
</dbReference>
<sequence length="342" mass="38363">MVNHRLSIQQLGLVLVALLFSYASVASSTLETVKKRGYIQCGVSTGLLGFSEPNQKGIWHGFDVEFCRAVAAAVLKDKGLVKFIPLTAKERFFALQNNDVDLLARNTSWTLHRDTSLNVLFTGVSYYDGQGFLVKTLANINKITELSNPRICFQTGTTTELNLSEYFAQIKQPFQSIPFDAKPQLVTAFEDNRCDVISSDKAGLYSIKQSLKDPLSAHILVSVISKEPLGPVVRDNDSQWFNIVKWTLFTLLNAEENRISSENIDDLKDSSIPHIARFLSTKDNLSEGLQLPLDWRYQVIKQVGNYGQIYERTLGHSSKLKMERGLNALWIDGGIQYAPPIR</sequence>
<dbReference type="AlphaFoldDB" id="A0A1Q9H4Z7"/>
<reference evidence="7" key="2">
    <citation type="submission" date="2017-05" db="EMBL/GenBank/DDBJ databases">
        <title>Whole genome sequence of fish pathogenic bacteria, Photobacterium damselae subsp. piscicida, strain 91-197, isolated from hybrid striped bass (Morone sp.) in USA.</title>
        <authorList>
            <person name="Teru Y."/>
            <person name="Hikima J."/>
            <person name="Kono T."/>
            <person name="Sakai M."/>
            <person name="Takano T."/>
            <person name="Hawke J.P."/>
            <person name="Takeyama H."/>
            <person name="Aoki T."/>
        </authorList>
    </citation>
    <scope>NUCLEOTIDE SEQUENCE [LARGE SCALE GENOMIC DNA]</scope>
    <source>
        <strain evidence="7">91-197</strain>
    </source>
</reference>
<evidence type="ECO:0000313" key="5">
    <source>
        <dbReference type="EMBL" id="BAX53166.1"/>
    </source>
</evidence>
<reference evidence="6 8" key="3">
    <citation type="submission" date="2020-09" db="EMBL/GenBank/DDBJ databases">
        <title>Complete, closed and curated genome sequences of Photobacterium damselae subsp. piscicida isolates from Australia indicate localised evolution and additional plasmid-borne pathogenicity mechanisms.</title>
        <authorList>
            <person name="Baseggio L."/>
            <person name="Silayeva O."/>
            <person name="Buller N."/>
            <person name="Landos M."/>
            <person name="Engelstaedter J."/>
            <person name="Barnes A.C."/>
        </authorList>
    </citation>
    <scope>NUCLEOTIDE SEQUENCE [LARGE SCALE GENOMIC DNA]</scope>
    <source>
        <strain evidence="6 8">AS-16-0540-1</strain>
    </source>
</reference>
<evidence type="ECO:0000313" key="8">
    <source>
        <dbReference type="Proteomes" id="UP000516656"/>
    </source>
</evidence>
<dbReference type="EMBL" id="AP018045">
    <property type="protein sequence ID" value="BAX53166.1"/>
    <property type="molecule type" value="Genomic_DNA"/>
</dbReference>
<dbReference type="GO" id="GO:0006865">
    <property type="term" value="P:amino acid transport"/>
    <property type="evidence" value="ECO:0007669"/>
    <property type="project" value="TreeGrafter"/>
</dbReference>
<proteinExistence type="inferred from homology"/>
<name>A0A1Q9H4Z7_PHODP</name>
<evidence type="ECO:0000259" key="4">
    <source>
        <dbReference type="SMART" id="SM00062"/>
    </source>
</evidence>
<evidence type="ECO:0000256" key="3">
    <source>
        <dbReference type="ARBA" id="ARBA00022729"/>
    </source>
</evidence>
<keyword evidence="3" id="KW-0732">Signal</keyword>
<dbReference type="SUPFAM" id="SSF53850">
    <property type="entry name" value="Periplasmic binding protein-like II"/>
    <property type="match status" value="1"/>
</dbReference>
<dbReference type="RefSeq" id="WP_044175540.1">
    <property type="nucleotide sequence ID" value="NZ_AP018045.1"/>
</dbReference>
<dbReference type="Pfam" id="PF00497">
    <property type="entry name" value="SBP_bac_3"/>
    <property type="match status" value="1"/>
</dbReference>
<dbReference type="Proteomes" id="UP000218676">
    <property type="component" value="Chromosome 1"/>
</dbReference>
<evidence type="ECO:0000313" key="6">
    <source>
        <dbReference type="EMBL" id="QOD57617.1"/>
    </source>
</evidence>
<reference evidence="5" key="1">
    <citation type="journal article" date="2017" name="Genome Announc.">
        <title>Whole-Genome Sequence of Photobacterium damselae subsp. piscicida Strain 91-197, Isolated from Hybrid Striped Bass (Morone sp.) in the United States.</title>
        <authorList>
            <person name="Teru Y."/>
            <person name="Hikima J."/>
            <person name="Kono T."/>
            <person name="Sakai M."/>
            <person name="Takano T."/>
            <person name="Hawke J.P."/>
            <person name="Takeyama H."/>
            <person name="Aoki T."/>
        </authorList>
    </citation>
    <scope>NUCLEOTIDE SEQUENCE</scope>
    <source>
        <strain evidence="5">91-197</strain>
    </source>
</reference>
<protein>
    <submittedName>
        <fullName evidence="6">Amino acid ABC transporter substrate-binding protein</fullName>
    </submittedName>
    <submittedName>
        <fullName evidence="5">General L-amino acid-binding periplasmic protein AapJ</fullName>
    </submittedName>
</protein>
<dbReference type="SMART" id="SM00062">
    <property type="entry name" value="PBPb"/>
    <property type="match status" value="1"/>
</dbReference>
<keyword evidence="2" id="KW-0813">Transport</keyword>
<evidence type="ECO:0000313" key="7">
    <source>
        <dbReference type="Proteomes" id="UP000218676"/>
    </source>
</evidence>
<evidence type="ECO:0000256" key="1">
    <source>
        <dbReference type="ARBA" id="ARBA00010333"/>
    </source>
</evidence>